<evidence type="ECO:0000256" key="4">
    <source>
        <dbReference type="ARBA" id="ARBA00023136"/>
    </source>
</evidence>
<evidence type="ECO:0000256" key="5">
    <source>
        <dbReference type="SAM" id="Phobius"/>
    </source>
</evidence>
<feature type="transmembrane region" description="Helical" evidence="5">
    <location>
        <begin position="30"/>
        <end position="50"/>
    </location>
</feature>
<keyword evidence="3 5" id="KW-1133">Transmembrane helix</keyword>
<feature type="domain" description="ABC-2 type transporter transmembrane" evidence="6">
    <location>
        <begin position="33"/>
        <end position="365"/>
    </location>
</feature>
<keyword evidence="8" id="KW-1185">Reference proteome</keyword>
<reference evidence="8" key="1">
    <citation type="journal article" date="2019" name="Int. J. Syst. Evol. Microbiol.">
        <title>The Global Catalogue of Microorganisms (GCM) 10K type strain sequencing project: providing services to taxonomists for standard genome sequencing and annotation.</title>
        <authorList>
            <consortium name="The Broad Institute Genomics Platform"/>
            <consortium name="The Broad Institute Genome Sequencing Center for Infectious Disease"/>
            <person name="Wu L."/>
            <person name="Ma J."/>
        </authorList>
    </citation>
    <scope>NUCLEOTIDE SEQUENCE [LARGE SCALE GENOMIC DNA]</scope>
    <source>
        <strain evidence="8">NBRC 102146</strain>
    </source>
</reference>
<evidence type="ECO:0000313" key="7">
    <source>
        <dbReference type="EMBL" id="GLR47539.1"/>
    </source>
</evidence>
<comment type="caution">
    <text evidence="7">The sequence shown here is derived from an EMBL/GenBank/DDBJ whole genome shotgun (WGS) entry which is preliminary data.</text>
</comment>
<dbReference type="Pfam" id="PF12698">
    <property type="entry name" value="ABC2_membrane_3"/>
    <property type="match status" value="1"/>
</dbReference>
<accession>A0ABQ5Z6B6</accession>
<feature type="transmembrane region" description="Helical" evidence="5">
    <location>
        <begin position="218"/>
        <end position="247"/>
    </location>
</feature>
<proteinExistence type="predicted"/>
<dbReference type="Proteomes" id="UP001156703">
    <property type="component" value="Unassembled WGS sequence"/>
</dbReference>
<evidence type="ECO:0000256" key="1">
    <source>
        <dbReference type="ARBA" id="ARBA00004141"/>
    </source>
</evidence>
<keyword evidence="2 5" id="KW-0812">Transmembrane</keyword>
<dbReference type="InterPro" id="IPR013525">
    <property type="entry name" value="ABC2_TM"/>
</dbReference>
<comment type="subcellular location">
    <subcellularLocation>
        <location evidence="1">Membrane</location>
        <topology evidence="1">Multi-pass membrane protein</topology>
    </subcellularLocation>
</comment>
<keyword evidence="4 5" id="KW-0472">Membrane</keyword>
<organism evidence="7 8">
    <name type="scientific">Sphingomonas astaxanthinifaciens DSM 22298</name>
    <dbReference type="NCBI Taxonomy" id="1123267"/>
    <lineage>
        <taxon>Bacteria</taxon>
        <taxon>Pseudomonadati</taxon>
        <taxon>Pseudomonadota</taxon>
        <taxon>Alphaproteobacteria</taxon>
        <taxon>Sphingomonadales</taxon>
        <taxon>Sphingomonadaceae</taxon>
        <taxon>Sphingomonas</taxon>
    </lineage>
</organism>
<name>A0ABQ5Z6B6_9SPHN</name>
<gene>
    <name evidence="7" type="ORF">GCM10007925_12510</name>
</gene>
<evidence type="ECO:0000259" key="6">
    <source>
        <dbReference type="Pfam" id="PF12698"/>
    </source>
</evidence>
<dbReference type="RefSeq" id="WP_084184450.1">
    <property type="nucleotide sequence ID" value="NZ_BSOO01000010.1"/>
</dbReference>
<sequence>MTRRMNKLQAALVIARRDYTATVLSRTFLFFLLGPLFPLLIGGLFAGIGAHVSEREQPRLAVVASPADYARLSRVRDELDNLPGIANFPRLVEVAPGADPRALLAGKDAPVVAVLSDPFTTPRLTGAVGERDGLTGQVQLLLSRASGTGQPLPAVSVDRVAATSGSVESARTTTARAGQALLFFLTLLLSGMLLSQFIEEKSNKVIEVLAAAVPVETVFIGKLFAMLTVSLTGILVWTTTGLSIVLLKVPADKLASLPAPAVGWGFYAFLGCAYFAMSYLLIGAAFLGIGAQANSAREVQTLSMPVTMSQVALFALANFAISEPHGPAGIAAAAFPLSSPFAMMARAAMDPAILPHLAALAWQMLWVALILKLAAAWFRRSVLSGKAGRKGWFKRTLAKA</sequence>
<evidence type="ECO:0000256" key="2">
    <source>
        <dbReference type="ARBA" id="ARBA00022692"/>
    </source>
</evidence>
<evidence type="ECO:0000256" key="3">
    <source>
        <dbReference type="ARBA" id="ARBA00022989"/>
    </source>
</evidence>
<evidence type="ECO:0000313" key="8">
    <source>
        <dbReference type="Proteomes" id="UP001156703"/>
    </source>
</evidence>
<feature type="transmembrane region" description="Helical" evidence="5">
    <location>
        <begin position="360"/>
        <end position="378"/>
    </location>
</feature>
<dbReference type="EMBL" id="BSOO01000010">
    <property type="protein sequence ID" value="GLR47539.1"/>
    <property type="molecule type" value="Genomic_DNA"/>
</dbReference>
<feature type="transmembrane region" description="Helical" evidence="5">
    <location>
        <begin position="267"/>
        <end position="290"/>
    </location>
</feature>
<protein>
    <recommendedName>
        <fullName evidence="6">ABC-2 type transporter transmembrane domain-containing protein</fullName>
    </recommendedName>
</protein>
<feature type="transmembrane region" description="Helical" evidence="5">
    <location>
        <begin position="180"/>
        <end position="198"/>
    </location>
</feature>